<gene>
    <name evidence="2" type="ORF">EZS28_035448</name>
</gene>
<feature type="region of interest" description="Disordered" evidence="1">
    <location>
        <begin position="218"/>
        <end position="240"/>
    </location>
</feature>
<sequence>MTTLEQYKYGKVKSNRRKALRVIKGIKKVKNAPLTYKEDLIEDCKISMKNKYNQNIFSNIYEVIIPPHTRKRSKIYREWKQRVIQWEKEKQNEMVIEAQKQQEQKEQNQQQGEKNKEKETGTKSISQQKKEQYDLYSPLTQFILQSRSQLVSIPQSIYPLYFPNRKLFHWLSDEEQEQGSEGDDVRHKRERRFRLERREVKKMMMIQAEKLLRKKKNFNQKKKEKKDQDDEEEEEEDDDIELDIQDKDVDISLNFYEWRNLYFNLRNKRLLKALNDQESKRNAKQDNKEDKKESDNKKDKDSNNEEEQEDSQEEDDEGEEEEDSNNEKDKDIDDEEEVNNLNKNKENDNKDDEEKEEEISDNEDKPKQE</sequence>
<evidence type="ECO:0000313" key="3">
    <source>
        <dbReference type="Proteomes" id="UP000324800"/>
    </source>
</evidence>
<accession>A0A5J4UHL1</accession>
<feature type="region of interest" description="Disordered" evidence="1">
    <location>
        <begin position="276"/>
        <end position="369"/>
    </location>
</feature>
<feature type="region of interest" description="Disordered" evidence="1">
    <location>
        <begin position="97"/>
        <end position="129"/>
    </location>
</feature>
<evidence type="ECO:0000256" key="1">
    <source>
        <dbReference type="SAM" id="MobiDB-lite"/>
    </source>
</evidence>
<dbReference type="Proteomes" id="UP000324800">
    <property type="component" value="Unassembled WGS sequence"/>
</dbReference>
<protein>
    <submittedName>
        <fullName evidence="2">Uncharacterized protein</fullName>
    </submittedName>
</protein>
<name>A0A5J4UHL1_9EUKA</name>
<feature type="compositionally biased region" description="Acidic residues" evidence="1">
    <location>
        <begin position="349"/>
        <end position="361"/>
    </location>
</feature>
<feature type="compositionally biased region" description="Acidic residues" evidence="1">
    <location>
        <begin position="229"/>
        <end position="240"/>
    </location>
</feature>
<feature type="compositionally biased region" description="Basic and acidic residues" evidence="1">
    <location>
        <begin position="276"/>
        <end position="303"/>
    </location>
</feature>
<organism evidence="2 3">
    <name type="scientific">Streblomastix strix</name>
    <dbReference type="NCBI Taxonomy" id="222440"/>
    <lineage>
        <taxon>Eukaryota</taxon>
        <taxon>Metamonada</taxon>
        <taxon>Preaxostyla</taxon>
        <taxon>Oxymonadida</taxon>
        <taxon>Streblomastigidae</taxon>
        <taxon>Streblomastix</taxon>
    </lineage>
</organism>
<proteinExistence type="predicted"/>
<comment type="caution">
    <text evidence="2">The sequence shown here is derived from an EMBL/GenBank/DDBJ whole genome shotgun (WGS) entry which is preliminary data.</text>
</comment>
<evidence type="ECO:0000313" key="2">
    <source>
        <dbReference type="EMBL" id="KAA6369025.1"/>
    </source>
</evidence>
<dbReference type="EMBL" id="SNRW01016774">
    <property type="protein sequence ID" value="KAA6369025.1"/>
    <property type="molecule type" value="Genomic_DNA"/>
</dbReference>
<reference evidence="2 3" key="1">
    <citation type="submission" date="2019-03" db="EMBL/GenBank/DDBJ databases">
        <title>Single cell metagenomics reveals metabolic interactions within the superorganism composed of flagellate Streblomastix strix and complex community of Bacteroidetes bacteria on its surface.</title>
        <authorList>
            <person name="Treitli S.C."/>
            <person name="Kolisko M."/>
            <person name="Husnik F."/>
            <person name="Keeling P."/>
            <person name="Hampl V."/>
        </authorList>
    </citation>
    <scope>NUCLEOTIDE SEQUENCE [LARGE SCALE GENOMIC DNA]</scope>
    <source>
        <strain evidence="2">ST1C</strain>
    </source>
</reference>
<dbReference type="AlphaFoldDB" id="A0A5J4UHL1"/>
<feature type="compositionally biased region" description="Acidic residues" evidence="1">
    <location>
        <begin position="304"/>
        <end position="324"/>
    </location>
</feature>